<protein>
    <recommendedName>
        <fullName evidence="5">Glutathione peroxidase</fullName>
    </recommendedName>
</protein>
<evidence type="ECO:0000256" key="1">
    <source>
        <dbReference type="ARBA" id="ARBA00006926"/>
    </source>
</evidence>
<dbReference type="InterPro" id="IPR036249">
    <property type="entry name" value="Thioredoxin-like_sf"/>
</dbReference>
<dbReference type="Proteomes" id="UP000676194">
    <property type="component" value="Chromosome"/>
</dbReference>
<keyword evidence="3 5" id="KW-0560">Oxidoreductase</keyword>
<dbReference type="GO" id="GO:0004601">
    <property type="term" value="F:peroxidase activity"/>
    <property type="evidence" value="ECO:0007669"/>
    <property type="project" value="UniProtKB-KW"/>
</dbReference>
<dbReference type="CDD" id="cd00340">
    <property type="entry name" value="GSH_Peroxidase"/>
    <property type="match status" value="1"/>
</dbReference>
<dbReference type="PROSITE" id="PS51355">
    <property type="entry name" value="GLUTATHIONE_PEROXID_3"/>
    <property type="match status" value="1"/>
</dbReference>
<dbReference type="SUPFAM" id="SSF52833">
    <property type="entry name" value="Thioredoxin-like"/>
    <property type="match status" value="1"/>
</dbReference>
<dbReference type="InterPro" id="IPR013766">
    <property type="entry name" value="Thioredoxin_domain"/>
</dbReference>
<comment type="similarity">
    <text evidence="1 5">Belongs to the glutathione peroxidase family.</text>
</comment>
<dbReference type="PROSITE" id="PS00460">
    <property type="entry name" value="GLUTATHIONE_PEROXID_1"/>
    <property type="match status" value="1"/>
</dbReference>
<evidence type="ECO:0000256" key="2">
    <source>
        <dbReference type="ARBA" id="ARBA00022559"/>
    </source>
</evidence>
<evidence type="ECO:0000313" key="8">
    <source>
        <dbReference type="Proteomes" id="UP000676194"/>
    </source>
</evidence>
<dbReference type="PRINTS" id="PR01011">
    <property type="entry name" value="GLUTPROXDASE"/>
</dbReference>
<evidence type="ECO:0000256" key="4">
    <source>
        <dbReference type="PIRSR" id="PIRSR000303-1"/>
    </source>
</evidence>
<dbReference type="InterPro" id="IPR000889">
    <property type="entry name" value="Glutathione_peroxidase"/>
</dbReference>
<dbReference type="Pfam" id="PF00255">
    <property type="entry name" value="GSHPx"/>
    <property type="match status" value="1"/>
</dbReference>
<keyword evidence="8" id="KW-1185">Reference proteome</keyword>
<dbReference type="InterPro" id="IPR029759">
    <property type="entry name" value="GPX_AS"/>
</dbReference>
<organism evidence="7 8">
    <name type="scientific">Telmatocola sphagniphila</name>
    <dbReference type="NCBI Taxonomy" id="1123043"/>
    <lineage>
        <taxon>Bacteria</taxon>
        <taxon>Pseudomonadati</taxon>
        <taxon>Planctomycetota</taxon>
        <taxon>Planctomycetia</taxon>
        <taxon>Gemmatales</taxon>
        <taxon>Gemmataceae</taxon>
    </lineage>
</organism>
<sequence>MKSIDGKEVDLSEYKGKVVLFVNVASKCGYTPQYEGLQKLYKTYEKEGLVVIGIPANEFGAQEPGTDEEISKFCSSKYNVTFPMMSKVVVKGSGICPLYDYLTTKTDAKFHGPIGWNFEKFLVNRNGEVVGRYASKVKPESDELVKAIKVELEKK</sequence>
<gene>
    <name evidence="7" type="ORF">KIH39_24915</name>
</gene>
<dbReference type="PANTHER" id="PTHR11592">
    <property type="entry name" value="GLUTATHIONE PEROXIDASE"/>
    <property type="match status" value="1"/>
</dbReference>
<dbReference type="Gene3D" id="3.40.30.10">
    <property type="entry name" value="Glutaredoxin"/>
    <property type="match status" value="1"/>
</dbReference>
<feature type="domain" description="Thioredoxin" evidence="6">
    <location>
        <begin position="1"/>
        <end position="153"/>
    </location>
</feature>
<dbReference type="PANTHER" id="PTHR11592:SF78">
    <property type="entry name" value="GLUTATHIONE PEROXIDASE"/>
    <property type="match status" value="1"/>
</dbReference>
<feature type="active site" evidence="4">
    <location>
        <position position="28"/>
    </location>
</feature>
<evidence type="ECO:0000313" key="7">
    <source>
        <dbReference type="EMBL" id="QVL35007.1"/>
    </source>
</evidence>
<proteinExistence type="inferred from homology"/>
<dbReference type="EMBL" id="CP074694">
    <property type="protein sequence ID" value="QVL35007.1"/>
    <property type="molecule type" value="Genomic_DNA"/>
</dbReference>
<dbReference type="PROSITE" id="PS51352">
    <property type="entry name" value="THIOREDOXIN_2"/>
    <property type="match status" value="1"/>
</dbReference>
<dbReference type="AlphaFoldDB" id="A0A8E6BAQ2"/>
<dbReference type="KEGG" id="tsph:KIH39_24915"/>
<reference evidence="7" key="1">
    <citation type="submission" date="2021-05" db="EMBL/GenBank/DDBJ databases">
        <title>Complete genome sequence of the cellulolytic planctomycete Telmatocola sphagniphila SP2T and characterization of the first cellulase from planctomycetes.</title>
        <authorList>
            <person name="Rakitin A.L."/>
            <person name="Beletsky A.V."/>
            <person name="Naumoff D.G."/>
            <person name="Kulichevskaya I.S."/>
            <person name="Mardanov A.V."/>
            <person name="Ravin N.V."/>
            <person name="Dedysh S.N."/>
        </authorList>
    </citation>
    <scope>NUCLEOTIDE SEQUENCE</scope>
    <source>
        <strain evidence="7">SP2T</strain>
    </source>
</reference>
<evidence type="ECO:0000259" key="6">
    <source>
        <dbReference type="PROSITE" id="PS51352"/>
    </source>
</evidence>
<evidence type="ECO:0000256" key="5">
    <source>
        <dbReference type="RuleBase" id="RU000499"/>
    </source>
</evidence>
<keyword evidence="2 5" id="KW-0575">Peroxidase</keyword>
<dbReference type="PIRSF" id="PIRSF000303">
    <property type="entry name" value="Glutathion_perox"/>
    <property type="match status" value="1"/>
</dbReference>
<dbReference type="GO" id="GO:0034599">
    <property type="term" value="P:cellular response to oxidative stress"/>
    <property type="evidence" value="ECO:0007669"/>
    <property type="project" value="TreeGrafter"/>
</dbReference>
<name>A0A8E6BAQ2_9BACT</name>
<accession>A0A8E6BAQ2</accession>
<dbReference type="FunFam" id="3.40.30.10:FF:000010">
    <property type="entry name" value="Glutathione peroxidase"/>
    <property type="match status" value="1"/>
</dbReference>
<evidence type="ECO:0000256" key="3">
    <source>
        <dbReference type="ARBA" id="ARBA00023002"/>
    </source>
</evidence>